<proteinExistence type="predicted"/>
<accession>A0A382P7S2</accession>
<sequence length="41" mass="4757">MGYFDKATGMHGLHSRMNCWPTAPSFSRSVRSNYYSLESFH</sequence>
<name>A0A382P7S2_9ZZZZ</name>
<organism evidence="1">
    <name type="scientific">marine metagenome</name>
    <dbReference type="NCBI Taxonomy" id="408172"/>
    <lineage>
        <taxon>unclassified sequences</taxon>
        <taxon>metagenomes</taxon>
        <taxon>ecological metagenomes</taxon>
    </lineage>
</organism>
<dbReference type="EMBL" id="UINC01105401">
    <property type="protein sequence ID" value="SVC69306.1"/>
    <property type="molecule type" value="Genomic_DNA"/>
</dbReference>
<evidence type="ECO:0000313" key="1">
    <source>
        <dbReference type="EMBL" id="SVC69306.1"/>
    </source>
</evidence>
<protein>
    <submittedName>
        <fullName evidence="1">Uncharacterized protein</fullName>
    </submittedName>
</protein>
<gene>
    <name evidence="1" type="ORF">METZ01_LOCUS322160</name>
</gene>
<reference evidence="1" key="1">
    <citation type="submission" date="2018-05" db="EMBL/GenBank/DDBJ databases">
        <authorList>
            <person name="Lanie J.A."/>
            <person name="Ng W.-L."/>
            <person name="Kazmierczak K.M."/>
            <person name="Andrzejewski T.M."/>
            <person name="Davidsen T.M."/>
            <person name="Wayne K.J."/>
            <person name="Tettelin H."/>
            <person name="Glass J.I."/>
            <person name="Rusch D."/>
            <person name="Podicherti R."/>
            <person name="Tsui H.-C.T."/>
            <person name="Winkler M.E."/>
        </authorList>
    </citation>
    <scope>NUCLEOTIDE SEQUENCE</scope>
</reference>
<dbReference type="AlphaFoldDB" id="A0A382P7S2"/>